<evidence type="ECO:0000256" key="1">
    <source>
        <dbReference type="SAM" id="Phobius"/>
    </source>
</evidence>
<organism evidence="2 3">
    <name type="scientific">Microbacterium resistens</name>
    <dbReference type="NCBI Taxonomy" id="156977"/>
    <lineage>
        <taxon>Bacteria</taxon>
        <taxon>Bacillati</taxon>
        <taxon>Actinomycetota</taxon>
        <taxon>Actinomycetes</taxon>
        <taxon>Micrococcales</taxon>
        <taxon>Microbacteriaceae</taxon>
        <taxon>Microbacterium</taxon>
    </lineage>
</organism>
<reference evidence="2 3" key="1">
    <citation type="submission" date="2023-01" db="EMBL/GenBank/DDBJ databases">
        <title>Characterization of estradiol degrading bacteria Microbacterium sp. MZT7 and reveal degrading genes through genome analysis.</title>
        <authorList>
            <person name="Hao P."/>
            <person name="Gao Y."/>
        </authorList>
    </citation>
    <scope>NUCLEOTIDE SEQUENCE [LARGE SCALE GENOMIC DNA]</scope>
    <source>
        <strain evidence="2 3">MZT7</strain>
    </source>
</reference>
<evidence type="ECO:0000313" key="2">
    <source>
        <dbReference type="EMBL" id="UGS25801.1"/>
    </source>
</evidence>
<keyword evidence="1" id="KW-1133">Transmembrane helix</keyword>
<proteinExistence type="predicted"/>
<feature type="transmembrane region" description="Helical" evidence="1">
    <location>
        <begin position="121"/>
        <end position="144"/>
    </location>
</feature>
<feature type="transmembrane region" description="Helical" evidence="1">
    <location>
        <begin position="82"/>
        <end position="109"/>
    </location>
</feature>
<keyword evidence="3" id="KW-1185">Reference proteome</keyword>
<name>A0ABY3RSB8_9MICO</name>
<evidence type="ECO:0000313" key="3">
    <source>
        <dbReference type="Proteomes" id="UP001199642"/>
    </source>
</evidence>
<sequence length="158" mass="16213">MTGRRPALAVSLGSDAARVVAGALWLTEGIVKYRAGFGAADILLVAGSAGGNGRAPSYLGPLAEAMRAAPGLFGGVVPAGEIALGVLLVAGVLGRWAAFASIGTLMLYWASDQLIGQYPVMALLAAAVLLAGPTATVASIDALVRRRRLRREDPVYRK</sequence>
<keyword evidence="1" id="KW-0472">Membrane</keyword>
<dbReference type="EMBL" id="CP082781">
    <property type="protein sequence ID" value="UGS25801.1"/>
    <property type="molecule type" value="Genomic_DNA"/>
</dbReference>
<dbReference type="RefSeq" id="WP_231819576.1">
    <property type="nucleotide sequence ID" value="NZ_CP082781.1"/>
</dbReference>
<evidence type="ECO:0008006" key="4">
    <source>
        <dbReference type="Google" id="ProtNLM"/>
    </source>
</evidence>
<protein>
    <recommendedName>
        <fullName evidence="4">DoxX family membrane protein</fullName>
    </recommendedName>
</protein>
<dbReference type="Proteomes" id="UP001199642">
    <property type="component" value="Chromosome"/>
</dbReference>
<keyword evidence="1" id="KW-0812">Transmembrane</keyword>
<gene>
    <name evidence="2" type="ORF">K8F61_14225</name>
</gene>
<accession>A0ABY3RSB8</accession>